<evidence type="ECO:0000256" key="1">
    <source>
        <dbReference type="ARBA" id="ARBA00022529"/>
    </source>
</evidence>
<accession>A0A1P8BK37</accession>
<dbReference type="Gene3D" id="1.10.530.40">
    <property type="match status" value="1"/>
</dbReference>
<dbReference type="Pfam" id="PF00959">
    <property type="entry name" value="Phage_lysozyme"/>
    <property type="match status" value="1"/>
</dbReference>
<keyword evidence="2 3" id="KW-0081">Bacteriolytic enzyme</keyword>
<dbReference type="EMBL" id="KX279892">
    <property type="protein sequence ID" value="ANT40796.1"/>
    <property type="molecule type" value="Genomic_DNA"/>
</dbReference>
<dbReference type="EC" id="3.2.1.17" evidence="3"/>
<keyword evidence="1 3" id="KW-0929">Antimicrobial</keyword>
<reference evidence="4" key="1">
    <citation type="submission" date="2017-06" db="EMBL/GenBank/DDBJ databases">
        <title>Genome of a bacteriophage of the Autographivirinae subfamily that infects Escherichia coli strain O45:H10.</title>
        <authorList>
            <person name="Nonis J."/>
            <person name="Billington C."/>
            <person name="Varsani A."/>
        </authorList>
    </citation>
    <scope>NUCLEOTIDE SEQUENCE [LARGE SCALE GENOMIC DNA]</scope>
</reference>
<evidence type="ECO:0000313" key="4">
    <source>
        <dbReference type="EMBL" id="ANT40796.1"/>
    </source>
</evidence>
<comment type="catalytic activity">
    <reaction evidence="3">
        <text>Hydrolysis of (1-&gt;4)-beta-linkages between N-acetylmuramic acid and N-acetyl-D-glucosamine residues in a peptidoglycan and between N-acetyl-D-glucosamine residues in chitodextrins.</text>
        <dbReference type="EC" id="3.2.1.17"/>
    </reaction>
</comment>
<evidence type="ECO:0000256" key="3">
    <source>
        <dbReference type="RuleBase" id="RU003788"/>
    </source>
</evidence>
<dbReference type="GO" id="GO:0003796">
    <property type="term" value="F:lysozyme activity"/>
    <property type="evidence" value="ECO:0007669"/>
    <property type="project" value="UniProtKB-EC"/>
</dbReference>
<evidence type="ECO:0000256" key="2">
    <source>
        <dbReference type="ARBA" id="ARBA00022638"/>
    </source>
</evidence>
<dbReference type="GO" id="GO:0042742">
    <property type="term" value="P:defense response to bacterium"/>
    <property type="evidence" value="ECO:0007669"/>
    <property type="project" value="UniProtKB-KW"/>
</dbReference>
<dbReference type="SUPFAM" id="SSF53955">
    <property type="entry name" value="Lysozyme-like"/>
    <property type="match status" value="1"/>
</dbReference>
<name>A0A1P8BK37_9CAUD</name>
<dbReference type="GO" id="GO:0016998">
    <property type="term" value="P:cell wall macromolecule catabolic process"/>
    <property type="evidence" value="ECO:0007669"/>
    <property type="project" value="InterPro"/>
</dbReference>
<dbReference type="InterPro" id="IPR023346">
    <property type="entry name" value="Lysozyme-like_dom_sf"/>
</dbReference>
<organism evidence="4 5">
    <name type="scientific">Escherichia phage AAPEc6</name>
    <dbReference type="NCBI Taxonomy" id="2886901"/>
    <lineage>
        <taxon>Viruses</taxon>
        <taxon>Duplodnaviria</taxon>
        <taxon>Heunggongvirae</taxon>
        <taxon>Uroviricota</taxon>
        <taxon>Caudoviricetes</taxon>
        <taxon>Autographivirales</taxon>
        <taxon>Autosignataviridae</taxon>
        <taxon>Molineuxvirinae</taxon>
        <taxon>Vectrevirus</taxon>
        <taxon>Vectrevirus AAPEc6</taxon>
    </lineage>
</organism>
<dbReference type="GO" id="GO:0031640">
    <property type="term" value="P:killing of cells of another organism"/>
    <property type="evidence" value="ECO:0007669"/>
    <property type="project" value="UniProtKB-KW"/>
</dbReference>
<keyword evidence="3" id="KW-0326">Glycosidase</keyword>
<dbReference type="RefSeq" id="YP_009786447.1">
    <property type="nucleotide sequence ID" value="NC_047769.1"/>
</dbReference>
<proteinExistence type="inferred from homology"/>
<comment type="similarity">
    <text evidence="3">Belongs to the glycosyl hydrolase 24 family.</text>
</comment>
<evidence type="ECO:0000313" key="5">
    <source>
        <dbReference type="Proteomes" id="UP000225284"/>
    </source>
</evidence>
<keyword evidence="3" id="KW-0378">Hydrolase</keyword>
<dbReference type="Proteomes" id="UP000225284">
    <property type="component" value="Segment"/>
</dbReference>
<dbReference type="GO" id="GO:0009253">
    <property type="term" value="P:peptidoglycan catabolic process"/>
    <property type="evidence" value="ECO:0007669"/>
    <property type="project" value="InterPro"/>
</dbReference>
<sequence>MAIERQAVQGLPQVQATSPNVMTFAPQRVGGVEAGVASTSGSRFIEDLIRAASSVADVTTGILNQKIEEDKVVQMERAYNGLMPSEDATRGGARANMLVKAQLLANDEAARMKDMATRFQGTDDEWTQLMVDSRNEMQNKLFQQYPELQGDKDTMRMVTNVFQEQQPQIWATRTQHKLDREQADREDTFDGRVASTWDSNIDPEASGYALQERIREGLTQGLLPEQMHKKLVQRAISLAQGGDVSMAEALKYVKDDKGVSVYAKNPQLITAITSGNAVWARNNVADVTRMSFEVKESYLAGDLTDEELLERAQHINNLTGNSVFSNPELEALMRQRAKQNAELGAMQDMRRELYSDRLTGFQGKTDKEKKAYIDVIKQDSQLYADQQIKQRGLDPYSQEAEAIRGAVEVQRLQFMNSKGLVDDTFESRIKAMESMLSPEHFAKGEPQELMTIRQLWEQLPEESRGVFGDTVNGYMDNYNTALQMGETPLQAARFAREAQQKFSRTEKETKKFNSAIGDALDEVSGAGWFDGKTEVSDLGKAIAEEELRAKANMLWSSGMRNMDSIKKALITWGNKRYTQSEDAKTSGGYFIKGDYTSASDMLMSVGKGVNPTDVPLALGRYVETQMPELKKELQEWETKDDIYIDYNEQKGTFVIRAGAAGRPLSGVIPVTSLDTTSLLDSAYQKKVEKRDKGEYVHPYRTDIGAQEPMPAKPTAKDIGKFGLANFLMSSAFASGENLPSNFEINYRGNMQQFYDKLAMDENKDKVGFNRATGTFTPYKDARGESIGYGHFLTEEEKRNGYIKIGDELVPYRGSMSQLTESKARALMEQDAKKHVPPTRDWKIPFDQMHPAQQRGLMDLTYNLGKGGIQNSPRALAAFKAGKLTEGFIEMLGTASSEGKRIPGLLKRRAEAYNMASAGGVPKITEVETREDGSMWVRFGGPMPAGSVSAWTHKRIGADGWYQVYEAAPTKLAKGSKVGKVKL</sequence>
<dbReference type="GeneID" id="54976524"/>
<keyword evidence="5" id="KW-1185">Reference proteome</keyword>
<protein>
    <recommendedName>
        <fullName evidence="3">Lysozyme</fullName>
        <ecNumber evidence="3">3.2.1.17</ecNumber>
    </recommendedName>
</protein>
<dbReference type="InterPro" id="IPR002196">
    <property type="entry name" value="Glyco_hydro_24"/>
</dbReference>
<dbReference type="InterPro" id="IPR023347">
    <property type="entry name" value="Lysozyme_dom_sf"/>
</dbReference>